<keyword evidence="5" id="KW-1185">Reference proteome</keyword>
<dbReference type="AlphaFoldDB" id="A0A4S8NUX3"/>
<proteinExistence type="predicted"/>
<accession>A0A4S8NUX3</accession>
<dbReference type="GO" id="GO:0016757">
    <property type="term" value="F:glycosyltransferase activity"/>
    <property type="evidence" value="ECO:0007669"/>
    <property type="project" value="UniProtKB-KW"/>
</dbReference>
<evidence type="ECO:0000256" key="1">
    <source>
        <dbReference type="ARBA" id="ARBA00022676"/>
    </source>
</evidence>
<dbReference type="Pfam" id="PF00156">
    <property type="entry name" value="Pribosyltran"/>
    <property type="match status" value="1"/>
</dbReference>
<dbReference type="SUPFAM" id="SSF53271">
    <property type="entry name" value="PRTase-like"/>
    <property type="match status" value="1"/>
</dbReference>
<dbReference type="OrthoDB" id="199120at2"/>
<evidence type="ECO:0000259" key="3">
    <source>
        <dbReference type="Pfam" id="PF00156"/>
    </source>
</evidence>
<dbReference type="PANTHER" id="PTHR43363:SF1">
    <property type="entry name" value="HYPOXANTHINE-GUANINE PHOSPHORIBOSYLTRANSFERASE"/>
    <property type="match status" value="1"/>
</dbReference>
<evidence type="ECO:0000256" key="2">
    <source>
        <dbReference type="ARBA" id="ARBA00022679"/>
    </source>
</evidence>
<keyword evidence="1 4" id="KW-0328">Glycosyltransferase</keyword>
<dbReference type="Proteomes" id="UP000308828">
    <property type="component" value="Unassembled WGS sequence"/>
</dbReference>
<dbReference type="InterPro" id="IPR000836">
    <property type="entry name" value="PRTase_dom"/>
</dbReference>
<feature type="domain" description="Phosphoribosyltransferase" evidence="3">
    <location>
        <begin position="48"/>
        <end position="189"/>
    </location>
</feature>
<name>A0A4S8NUX3_9HYPH</name>
<dbReference type="RefSeq" id="WP_136600036.1">
    <property type="nucleotide sequence ID" value="NZ_STGV01000007.1"/>
</dbReference>
<dbReference type="Gene3D" id="3.40.50.2020">
    <property type="match status" value="1"/>
</dbReference>
<dbReference type="PANTHER" id="PTHR43363">
    <property type="entry name" value="HYPOXANTHINE PHOSPHORIBOSYLTRANSFERASE"/>
    <property type="match status" value="1"/>
</dbReference>
<gene>
    <name evidence="4" type="ORF">FAA97_18425</name>
</gene>
<keyword evidence="2 4" id="KW-0808">Transferase</keyword>
<organism evidence="4 5">
    <name type="scientific">Peteryoungia ipomoeae</name>
    <dbReference type="NCBI Taxonomy" id="1210932"/>
    <lineage>
        <taxon>Bacteria</taxon>
        <taxon>Pseudomonadati</taxon>
        <taxon>Pseudomonadota</taxon>
        <taxon>Alphaproteobacteria</taxon>
        <taxon>Hyphomicrobiales</taxon>
        <taxon>Rhizobiaceae</taxon>
        <taxon>Peteryoungia</taxon>
    </lineage>
</organism>
<protein>
    <submittedName>
        <fullName evidence="4">Phosphoribosyltransferase</fullName>
    </submittedName>
</protein>
<dbReference type="EMBL" id="STGV01000007">
    <property type="protein sequence ID" value="THV20575.1"/>
    <property type="molecule type" value="Genomic_DNA"/>
</dbReference>
<evidence type="ECO:0000313" key="5">
    <source>
        <dbReference type="Proteomes" id="UP000308828"/>
    </source>
</evidence>
<dbReference type="InterPro" id="IPR029057">
    <property type="entry name" value="PRTase-like"/>
</dbReference>
<comment type="caution">
    <text evidence="4">The sequence shown here is derived from an EMBL/GenBank/DDBJ whole genome shotgun (WGS) entry which is preliminary data.</text>
</comment>
<dbReference type="CDD" id="cd06223">
    <property type="entry name" value="PRTases_typeI"/>
    <property type="match status" value="1"/>
</dbReference>
<evidence type="ECO:0000313" key="4">
    <source>
        <dbReference type="EMBL" id="THV20575.1"/>
    </source>
</evidence>
<reference evidence="4 5" key="1">
    <citation type="submission" date="2019-04" db="EMBL/GenBank/DDBJ databases">
        <title>Genome sequence of strain shin9-1.</title>
        <authorList>
            <person name="Gao J."/>
            <person name="Sun J."/>
        </authorList>
    </citation>
    <scope>NUCLEOTIDE SEQUENCE [LARGE SCALE GENOMIC DNA]</scope>
    <source>
        <strain evidence="5">shin9-1</strain>
    </source>
</reference>
<sequence>MQFEVCNNLINKLIGCIFRRLRNAIFHTEQRIMELWKGKRLLQLSWQDFGTAAEKLYQEIAADGFVPDAIVALARGGLPLATVMAHRFSLHDLRVVSIVRNASDDRYAKRDRPSLHWIAPPRQEWGPGNLLICDDIAGDGATLAATVDTLGEIGGLTLRSAALVCNVNCRNRPDYWATESDDWVVFPWESQRQGNEPREPLRVAAS</sequence>